<dbReference type="VEuPathDB" id="HostDB:LOC118650778"/>
<evidence type="ECO:0008006" key="4">
    <source>
        <dbReference type="Google" id="ProtNLM"/>
    </source>
</evidence>
<dbReference type="AlphaFoldDB" id="A0A7J7Z3E9"/>
<protein>
    <recommendedName>
        <fullName evidence="4">Testis-specific H1 histone</fullName>
    </recommendedName>
</protein>
<comment type="caution">
    <text evidence="2">The sequence shown here is derived from an EMBL/GenBank/DDBJ whole genome shotgun (WGS) entry which is preliminary data.</text>
</comment>
<feature type="compositionally biased region" description="Basic residues" evidence="1">
    <location>
        <begin position="177"/>
        <end position="187"/>
    </location>
</feature>
<gene>
    <name evidence="2" type="ORF">mMyoMyo1_006128</name>
</gene>
<evidence type="ECO:0000313" key="3">
    <source>
        <dbReference type="Proteomes" id="UP000527355"/>
    </source>
</evidence>
<organism evidence="2 3">
    <name type="scientific">Myotis myotis</name>
    <name type="common">Greater mouse-eared bat</name>
    <name type="synonym">Vespertilio myotis</name>
    <dbReference type="NCBI Taxonomy" id="51298"/>
    <lineage>
        <taxon>Eukaryota</taxon>
        <taxon>Metazoa</taxon>
        <taxon>Chordata</taxon>
        <taxon>Craniata</taxon>
        <taxon>Vertebrata</taxon>
        <taxon>Euteleostomi</taxon>
        <taxon>Mammalia</taxon>
        <taxon>Eutheria</taxon>
        <taxon>Laurasiatheria</taxon>
        <taxon>Chiroptera</taxon>
        <taxon>Yangochiroptera</taxon>
        <taxon>Vespertilionidae</taxon>
        <taxon>Myotis</taxon>
    </lineage>
</organism>
<reference evidence="2 3" key="1">
    <citation type="journal article" date="2020" name="Nature">
        <title>Six reference-quality genomes reveal evolution of bat adaptations.</title>
        <authorList>
            <person name="Jebb D."/>
            <person name="Huang Z."/>
            <person name="Pippel M."/>
            <person name="Hughes G.M."/>
            <person name="Lavrichenko K."/>
            <person name="Devanna P."/>
            <person name="Winkler S."/>
            <person name="Jermiin L.S."/>
            <person name="Skirmuntt E.C."/>
            <person name="Katzourakis A."/>
            <person name="Burkitt-Gray L."/>
            <person name="Ray D.A."/>
            <person name="Sullivan K.A.M."/>
            <person name="Roscito J.G."/>
            <person name="Kirilenko B.M."/>
            <person name="Davalos L.M."/>
            <person name="Corthals A.P."/>
            <person name="Power M.L."/>
            <person name="Jones G."/>
            <person name="Ransome R.D."/>
            <person name="Dechmann D.K.N."/>
            <person name="Locatelli A.G."/>
            <person name="Puechmaille S.J."/>
            <person name="Fedrigo O."/>
            <person name="Jarvis E.D."/>
            <person name="Hiller M."/>
            <person name="Vernes S.C."/>
            <person name="Myers E.W."/>
            <person name="Teeling E.C."/>
        </authorList>
    </citation>
    <scope>NUCLEOTIDE SEQUENCE [LARGE SCALE GENOMIC DNA]</scope>
    <source>
        <strain evidence="2">MMyoMyo1</strain>
        <tissue evidence="2">Flight muscle</tissue>
    </source>
</reference>
<feature type="compositionally biased region" description="Basic residues" evidence="1">
    <location>
        <begin position="149"/>
        <end position="159"/>
    </location>
</feature>
<feature type="region of interest" description="Disordered" evidence="1">
    <location>
        <begin position="145"/>
        <end position="187"/>
    </location>
</feature>
<feature type="compositionally biased region" description="Basic and acidic residues" evidence="1">
    <location>
        <begin position="221"/>
        <end position="244"/>
    </location>
</feature>
<proteinExistence type="predicted"/>
<dbReference type="EMBL" id="JABWUV010000003">
    <property type="protein sequence ID" value="KAF6368618.1"/>
    <property type="molecule type" value="Genomic_DNA"/>
</dbReference>
<sequence>MAEATGAVAEAAVAGARAVAGAGAVAVAVDGAGAGADAEADAEAEAEKAEPSGGSQGAEVKTPQPTEKILAAPPRRDSSSVLQVSQLLLGAIVSHAGLTVAALRKELGNAGYQVRRKCRRRSGSARKPGIRSTLIRVSGSHTGYLRVWKPPKPKRKPGRPRLEEGVRSWRTPSGLRSPRRRRRVRCRKAARRAREVWRRNARVNSALRRLRPRVRGQVRSRAKDGTRAKVMDRGRGRLVKDRPRSREKRPRAEKKREPGKPGRRAIPRSASVKTGPRAARSDCRSI</sequence>
<feature type="region of interest" description="Disordered" evidence="1">
    <location>
        <begin position="213"/>
        <end position="286"/>
    </location>
</feature>
<accession>A0A7J7Z3E9</accession>
<evidence type="ECO:0000256" key="1">
    <source>
        <dbReference type="SAM" id="MobiDB-lite"/>
    </source>
</evidence>
<evidence type="ECO:0000313" key="2">
    <source>
        <dbReference type="EMBL" id="KAF6368618.1"/>
    </source>
</evidence>
<keyword evidence="3" id="KW-1185">Reference proteome</keyword>
<name>A0A7J7Z3E9_MYOMY</name>
<dbReference type="Proteomes" id="UP000527355">
    <property type="component" value="Unassembled WGS sequence"/>
</dbReference>
<feature type="region of interest" description="Disordered" evidence="1">
    <location>
        <begin position="36"/>
        <end position="65"/>
    </location>
</feature>